<dbReference type="GO" id="GO:0005881">
    <property type="term" value="C:cytoplasmic microtubule"/>
    <property type="evidence" value="ECO:0007669"/>
    <property type="project" value="TreeGrafter"/>
</dbReference>
<dbReference type="FunCoup" id="B4MYD3">
    <property type="interactions" value="5"/>
</dbReference>
<dbReference type="HOGENOM" id="CLU_883598_0_0_1"/>
<dbReference type="KEGG" id="dwi:6643415"/>
<dbReference type="Proteomes" id="UP000007798">
    <property type="component" value="Unassembled WGS sequence"/>
</dbReference>
<protein>
    <recommendedName>
        <fullName evidence="1">Receptor expression-enhancing protein</fullName>
    </recommendedName>
</protein>
<dbReference type="PANTHER" id="PTHR12300">
    <property type="entry name" value="HVA22-LIKE PROTEINS"/>
    <property type="match status" value="1"/>
</dbReference>
<dbReference type="InParanoid" id="B4MYD3"/>
<accession>B4MYD3</accession>
<comment type="similarity">
    <text evidence="1">Belongs to the DP1 family.</text>
</comment>
<reference evidence="2 3" key="1">
    <citation type="journal article" date="2007" name="Nature">
        <title>Evolution of genes and genomes on the Drosophila phylogeny.</title>
        <authorList>
            <consortium name="Drosophila 12 Genomes Consortium"/>
            <person name="Clark A.G."/>
            <person name="Eisen M.B."/>
            <person name="Smith D.R."/>
            <person name="Bergman C.M."/>
            <person name="Oliver B."/>
            <person name="Markow T.A."/>
            <person name="Kaufman T.C."/>
            <person name="Kellis M."/>
            <person name="Gelbart W."/>
            <person name="Iyer V.N."/>
            <person name="Pollard D.A."/>
            <person name="Sackton T.B."/>
            <person name="Larracuente A.M."/>
            <person name="Singh N.D."/>
            <person name="Abad J.P."/>
            <person name="Abt D.N."/>
            <person name="Adryan B."/>
            <person name="Aguade M."/>
            <person name="Akashi H."/>
            <person name="Anderson W.W."/>
            <person name="Aquadro C.F."/>
            <person name="Ardell D.H."/>
            <person name="Arguello R."/>
            <person name="Artieri C.G."/>
            <person name="Barbash D.A."/>
            <person name="Barker D."/>
            <person name="Barsanti P."/>
            <person name="Batterham P."/>
            <person name="Batzoglou S."/>
            <person name="Begun D."/>
            <person name="Bhutkar A."/>
            <person name="Blanco E."/>
            <person name="Bosak S.A."/>
            <person name="Bradley R.K."/>
            <person name="Brand A.D."/>
            <person name="Brent M.R."/>
            <person name="Brooks A.N."/>
            <person name="Brown R.H."/>
            <person name="Butlin R.K."/>
            <person name="Caggese C."/>
            <person name="Calvi B.R."/>
            <person name="Bernardo de Carvalho A."/>
            <person name="Caspi A."/>
            <person name="Castrezana S."/>
            <person name="Celniker S.E."/>
            <person name="Chang J.L."/>
            <person name="Chapple C."/>
            <person name="Chatterji S."/>
            <person name="Chinwalla A."/>
            <person name="Civetta A."/>
            <person name="Clifton S.W."/>
            <person name="Comeron J.M."/>
            <person name="Costello J.C."/>
            <person name="Coyne J.A."/>
            <person name="Daub J."/>
            <person name="David R.G."/>
            <person name="Delcher A.L."/>
            <person name="Delehaunty K."/>
            <person name="Do C.B."/>
            <person name="Ebling H."/>
            <person name="Edwards K."/>
            <person name="Eickbush T."/>
            <person name="Evans J.D."/>
            <person name="Filipski A."/>
            <person name="Findeiss S."/>
            <person name="Freyhult E."/>
            <person name="Fulton L."/>
            <person name="Fulton R."/>
            <person name="Garcia A.C."/>
            <person name="Gardiner A."/>
            <person name="Garfield D.A."/>
            <person name="Garvin B.E."/>
            <person name="Gibson G."/>
            <person name="Gilbert D."/>
            <person name="Gnerre S."/>
            <person name="Godfrey J."/>
            <person name="Good R."/>
            <person name="Gotea V."/>
            <person name="Gravely B."/>
            <person name="Greenberg A.J."/>
            <person name="Griffiths-Jones S."/>
            <person name="Gross S."/>
            <person name="Guigo R."/>
            <person name="Gustafson E.A."/>
            <person name="Haerty W."/>
            <person name="Hahn M.W."/>
            <person name="Halligan D.L."/>
            <person name="Halpern A.L."/>
            <person name="Halter G.M."/>
            <person name="Han M.V."/>
            <person name="Heger A."/>
            <person name="Hillier L."/>
            <person name="Hinrichs A.S."/>
            <person name="Holmes I."/>
            <person name="Hoskins R.A."/>
            <person name="Hubisz M.J."/>
            <person name="Hultmark D."/>
            <person name="Huntley M.A."/>
            <person name="Jaffe D.B."/>
            <person name="Jagadeeshan S."/>
            <person name="Jeck W.R."/>
            <person name="Johnson J."/>
            <person name="Jones C.D."/>
            <person name="Jordan W.C."/>
            <person name="Karpen G.H."/>
            <person name="Kataoka E."/>
            <person name="Keightley P.D."/>
            <person name="Kheradpour P."/>
            <person name="Kirkness E.F."/>
            <person name="Koerich L.B."/>
            <person name="Kristiansen K."/>
            <person name="Kudrna D."/>
            <person name="Kulathinal R.J."/>
            <person name="Kumar S."/>
            <person name="Kwok R."/>
            <person name="Lander E."/>
            <person name="Langley C.H."/>
            <person name="Lapoint R."/>
            <person name="Lazzaro B.P."/>
            <person name="Lee S.J."/>
            <person name="Levesque L."/>
            <person name="Li R."/>
            <person name="Lin C.F."/>
            <person name="Lin M.F."/>
            <person name="Lindblad-Toh K."/>
            <person name="Llopart A."/>
            <person name="Long M."/>
            <person name="Low L."/>
            <person name="Lozovsky E."/>
            <person name="Lu J."/>
            <person name="Luo M."/>
            <person name="Machado C.A."/>
            <person name="Makalowski W."/>
            <person name="Marzo M."/>
            <person name="Matsuda M."/>
            <person name="Matzkin L."/>
            <person name="McAllister B."/>
            <person name="McBride C.S."/>
            <person name="McKernan B."/>
            <person name="McKernan K."/>
            <person name="Mendez-Lago M."/>
            <person name="Minx P."/>
            <person name="Mollenhauer M.U."/>
            <person name="Montooth K."/>
            <person name="Mount S.M."/>
            <person name="Mu X."/>
            <person name="Myers E."/>
            <person name="Negre B."/>
            <person name="Newfeld S."/>
            <person name="Nielsen R."/>
            <person name="Noor M.A."/>
            <person name="O'Grady P."/>
            <person name="Pachter L."/>
            <person name="Papaceit M."/>
            <person name="Parisi M.J."/>
            <person name="Parisi M."/>
            <person name="Parts L."/>
            <person name="Pedersen J.S."/>
            <person name="Pesole G."/>
            <person name="Phillippy A.M."/>
            <person name="Ponting C.P."/>
            <person name="Pop M."/>
            <person name="Porcelli D."/>
            <person name="Powell J.R."/>
            <person name="Prohaska S."/>
            <person name="Pruitt K."/>
            <person name="Puig M."/>
            <person name="Quesneville H."/>
            <person name="Ram K.R."/>
            <person name="Rand D."/>
            <person name="Rasmussen M.D."/>
            <person name="Reed L.K."/>
            <person name="Reenan R."/>
            <person name="Reily A."/>
            <person name="Remington K.A."/>
            <person name="Rieger T.T."/>
            <person name="Ritchie M.G."/>
            <person name="Robin C."/>
            <person name="Rogers Y.H."/>
            <person name="Rohde C."/>
            <person name="Rozas J."/>
            <person name="Rubenfield M.J."/>
            <person name="Ruiz A."/>
            <person name="Russo S."/>
            <person name="Salzberg S.L."/>
            <person name="Sanchez-Gracia A."/>
            <person name="Saranga D.J."/>
            <person name="Sato H."/>
            <person name="Schaeffer S.W."/>
            <person name="Schatz M.C."/>
            <person name="Schlenke T."/>
            <person name="Schwartz R."/>
            <person name="Segarra C."/>
            <person name="Singh R.S."/>
            <person name="Sirot L."/>
            <person name="Sirota M."/>
            <person name="Sisneros N.B."/>
            <person name="Smith C.D."/>
            <person name="Smith T.F."/>
            <person name="Spieth J."/>
            <person name="Stage D.E."/>
            <person name="Stark A."/>
            <person name="Stephan W."/>
            <person name="Strausberg R.L."/>
            <person name="Strempel S."/>
            <person name="Sturgill D."/>
            <person name="Sutton G."/>
            <person name="Sutton G.G."/>
            <person name="Tao W."/>
            <person name="Teichmann S."/>
            <person name="Tobari Y.N."/>
            <person name="Tomimura Y."/>
            <person name="Tsolas J.M."/>
            <person name="Valente V.L."/>
            <person name="Venter E."/>
            <person name="Venter J.C."/>
            <person name="Vicario S."/>
            <person name="Vieira F.G."/>
            <person name="Vilella A.J."/>
            <person name="Villasante A."/>
            <person name="Walenz B."/>
            <person name="Wang J."/>
            <person name="Wasserman M."/>
            <person name="Watts T."/>
            <person name="Wilson D."/>
            <person name="Wilson R.K."/>
            <person name="Wing R.A."/>
            <person name="Wolfner M.F."/>
            <person name="Wong A."/>
            <person name="Wong G.K."/>
            <person name="Wu C.I."/>
            <person name="Wu G."/>
            <person name="Yamamoto D."/>
            <person name="Yang H.P."/>
            <person name="Yang S.P."/>
            <person name="Yorke J.A."/>
            <person name="Yoshida K."/>
            <person name="Zdobnov E."/>
            <person name="Zhang P."/>
            <person name="Zhang Y."/>
            <person name="Zimin A.V."/>
            <person name="Baldwin J."/>
            <person name="Abdouelleil A."/>
            <person name="Abdulkadir J."/>
            <person name="Abebe A."/>
            <person name="Abera B."/>
            <person name="Abreu J."/>
            <person name="Acer S.C."/>
            <person name="Aftuck L."/>
            <person name="Alexander A."/>
            <person name="An P."/>
            <person name="Anderson E."/>
            <person name="Anderson S."/>
            <person name="Arachi H."/>
            <person name="Azer M."/>
            <person name="Bachantsang P."/>
            <person name="Barry A."/>
            <person name="Bayul T."/>
            <person name="Berlin A."/>
            <person name="Bessette D."/>
            <person name="Bloom T."/>
            <person name="Blye J."/>
            <person name="Boguslavskiy L."/>
            <person name="Bonnet C."/>
            <person name="Boukhgalter B."/>
            <person name="Bourzgui I."/>
            <person name="Brown A."/>
            <person name="Cahill P."/>
            <person name="Channer S."/>
            <person name="Cheshatsang Y."/>
            <person name="Chuda L."/>
            <person name="Citroen M."/>
            <person name="Collymore A."/>
            <person name="Cooke P."/>
            <person name="Costello M."/>
            <person name="D'Aco K."/>
            <person name="Daza R."/>
            <person name="De Haan G."/>
            <person name="DeGray S."/>
            <person name="DeMaso C."/>
            <person name="Dhargay N."/>
            <person name="Dooley K."/>
            <person name="Dooley E."/>
            <person name="Doricent M."/>
            <person name="Dorje P."/>
            <person name="Dorjee K."/>
            <person name="Dupes A."/>
            <person name="Elong R."/>
            <person name="Falk J."/>
            <person name="Farina A."/>
            <person name="Faro S."/>
            <person name="Ferguson D."/>
            <person name="Fisher S."/>
            <person name="Foley C.D."/>
            <person name="Franke A."/>
            <person name="Friedrich D."/>
            <person name="Gadbois L."/>
            <person name="Gearin G."/>
            <person name="Gearin C.R."/>
            <person name="Giannoukos G."/>
            <person name="Goode T."/>
            <person name="Graham J."/>
            <person name="Grandbois E."/>
            <person name="Grewal S."/>
            <person name="Gyaltsen K."/>
            <person name="Hafez N."/>
            <person name="Hagos B."/>
            <person name="Hall J."/>
            <person name="Henson C."/>
            <person name="Hollinger A."/>
            <person name="Honan T."/>
            <person name="Huard M.D."/>
            <person name="Hughes L."/>
            <person name="Hurhula B."/>
            <person name="Husby M.E."/>
            <person name="Kamat A."/>
            <person name="Kanga B."/>
            <person name="Kashin S."/>
            <person name="Khazanovich D."/>
            <person name="Kisner P."/>
            <person name="Lance K."/>
            <person name="Lara M."/>
            <person name="Lee W."/>
            <person name="Lennon N."/>
            <person name="Letendre F."/>
            <person name="LeVine R."/>
            <person name="Lipovsky A."/>
            <person name="Liu X."/>
            <person name="Liu J."/>
            <person name="Liu S."/>
            <person name="Lokyitsang T."/>
            <person name="Lokyitsang Y."/>
            <person name="Lubonja R."/>
            <person name="Lui A."/>
            <person name="MacDonald P."/>
            <person name="Magnisalis V."/>
            <person name="Maru K."/>
            <person name="Matthews C."/>
            <person name="McCusker W."/>
            <person name="McDonough S."/>
            <person name="Mehta T."/>
            <person name="Meldrim J."/>
            <person name="Meneus L."/>
            <person name="Mihai O."/>
            <person name="Mihalev A."/>
            <person name="Mihova T."/>
            <person name="Mittelman R."/>
            <person name="Mlenga V."/>
            <person name="Montmayeur A."/>
            <person name="Mulrain L."/>
            <person name="Navidi A."/>
            <person name="Naylor J."/>
            <person name="Negash T."/>
            <person name="Nguyen T."/>
            <person name="Nguyen N."/>
            <person name="Nicol R."/>
            <person name="Norbu C."/>
            <person name="Norbu N."/>
            <person name="Novod N."/>
            <person name="O'Neill B."/>
            <person name="Osman S."/>
            <person name="Markiewicz E."/>
            <person name="Oyono O.L."/>
            <person name="Patti C."/>
            <person name="Phunkhang P."/>
            <person name="Pierre F."/>
            <person name="Priest M."/>
            <person name="Raghuraman S."/>
            <person name="Rege F."/>
            <person name="Reyes R."/>
            <person name="Rise C."/>
            <person name="Rogov P."/>
            <person name="Ross K."/>
            <person name="Ryan E."/>
            <person name="Settipalli S."/>
            <person name="Shea T."/>
            <person name="Sherpa N."/>
            <person name="Shi L."/>
            <person name="Shih D."/>
            <person name="Sparrow T."/>
            <person name="Spaulding J."/>
            <person name="Stalker J."/>
            <person name="Stange-Thomann N."/>
            <person name="Stavropoulos S."/>
            <person name="Stone C."/>
            <person name="Strader C."/>
            <person name="Tesfaye S."/>
            <person name="Thomson T."/>
            <person name="Thoulutsang Y."/>
            <person name="Thoulutsang D."/>
            <person name="Topham K."/>
            <person name="Topping I."/>
            <person name="Tsamla T."/>
            <person name="Vassiliev H."/>
            <person name="Vo A."/>
            <person name="Wangchuk T."/>
            <person name="Wangdi T."/>
            <person name="Weiand M."/>
            <person name="Wilkinson J."/>
            <person name="Wilson A."/>
            <person name="Yadav S."/>
            <person name="Young G."/>
            <person name="Yu Q."/>
            <person name="Zembek L."/>
            <person name="Zhong D."/>
            <person name="Zimmer A."/>
            <person name="Zwirko Z."/>
            <person name="Jaffe D.B."/>
            <person name="Alvarez P."/>
            <person name="Brockman W."/>
            <person name="Butler J."/>
            <person name="Chin C."/>
            <person name="Gnerre S."/>
            <person name="Grabherr M."/>
            <person name="Kleber M."/>
            <person name="Mauceli E."/>
            <person name="MacCallum I."/>
        </authorList>
    </citation>
    <scope>NUCLEOTIDE SEQUENCE [LARGE SCALE GENOMIC DNA]</scope>
    <source>
        <strain evidence="3">Tucson 14030-0811.24</strain>
    </source>
</reference>
<dbReference type="PANTHER" id="PTHR12300:SF117">
    <property type="entry name" value="LP05237P-RELATED"/>
    <property type="match status" value="1"/>
</dbReference>
<dbReference type="GO" id="GO:0005789">
    <property type="term" value="C:endoplasmic reticulum membrane"/>
    <property type="evidence" value="ECO:0007669"/>
    <property type="project" value="TreeGrafter"/>
</dbReference>
<dbReference type="Pfam" id="PF03134">
    <property type="entry name" value="TB2_DP1_HVA22"/>
    <property type="match status" value="1"/>
</dbReference>
<dbReference type="GO" id="GO:0071786">
    <property type="term" value="P:endoplasmic reticulum tubular network organization"/>
    <property type="evidence" value="ECO:0007669"/>
    <property type="project" value="TreeGrafter"/>
</dbReference>
<dbReference type="GO" id="GO:0008017">
    <property type="term" value="F:microtubule binding"/>
    <property type="evidence" value="ECO:0007669"/>
    <property type="project" value="TreeGrafter"/>
</dbReference>
<feature type="transmembrane region" description="Helical" evidence="1">
    <location>
        <begin position="6"/>
        <end position="22"/>
    </location>
</feature>
<organism evidence="2 3">
    <name type="scientific">Drosophila willistoni</name>
    <name type="common">Fruit fly</name>
    <dbReference type="NCBI Taxonomy" id="7260"/>
    <lineage>
        <taxon>Eukaryota</taxon>
        <taxon>Metazoa</taxon>
        <taxon>Ecdysozoa</taxon>
        <taxon>Arthropoda</taxon>
        <taxon>Hexapoda</taxon>
        <taxon>Insecta</taxon>
        <taxon>Pterygota</taxon>
        <taxon>Neoptera</taxon>
        <taxon>Endopterygota</taxon>
        <taxon>Diptera</taxon>
        <taxon>Brachycera</taxon>
        <taxon>Muscomorpha</taxon>
        <taxon>Ephydroidea</taxon>
        <taxon>Drosophilidae</taxon>
        <taxon>Drosophila</taxon>
        <taxon>Sophophora</taxon>
    </lineage>
</organism>
<dbReference type="PhylomeDB" id="B4MYD3"/>
<name>B4MYD3_DROWI</name>
<proteinExistence type="inferred from homology"/>
<feature type="transmembrane region" description="Helical" evidence="1">
    <location>
        <begin position="43"/>
        <end position="65"/>
    </location>
</feature>
<dbReference type="GO" id="GO:0071782">
    <property type="term" value="C:endoplasmic reticulum tubular network"/>
    <property type="evidence" value="ECO:0007669"/>
    <property type="project" value="TreeGrafter"/>
</dbReference>
<feature type="transmembrane region" description="Helical" evidence="1">
    <location>
        <begin position="71"/>
        <end position="92"/>
    </location>
</feature>
<keyword evidence="3" id="KW-1185">Reference proteome</keyword>
<dbReference type="OrthoDB" id="434647at2759"/>
<dbReference type="eggNOG" id="KOG1726">
    <property type="taxonomic scope" value="Eukaryota"/>
</dbReference>
<dbReference type="AlphaFoldDB" id="B4MYD3"/>
<dbReference type="STRING" id="7260.B4MYD3"/>
<keyword evidence="1" id="KW-0472">Membrane</keyword>
<dbReference type="InterPro" id="IPR004345">
    <property type="entry name" value="TB2_DP1_HVA22"/>
</dbReference>
<comment type="subcellular location">
    <subcellularLocation>
        <location evidence="1">Membrane</location>
        <topology evidence="1">Multi-pass membrane protein</topology>
    </subcellularLocation>
</comment>
<dbReference type="EMBL" id="CH963894">
    <property type="protein sequence ID" value="EDW77122.1"/>
    <property type="molecule type" value="Genomic_DNA"/>
</dbReference>
<keyword evidence="1" id="KW-0812">Transmembrane</keyword>
<evidence type="ECO:0000313" key="3">
    <source>
        <dbReference type="Proteomes" id="UP000007798"/>
    </source>
</evidence>
<evidence type="ECO:0000256" key="1">
    <source>
        <dbReference type="RuleBase" id="RU362006"/>
    </source>
</evidence>
<keyword evidence="1" id="KW-1133">Transmembrane helix</keyword>
<gene>
    <name evidence="2" type="primary">Dwil\GK22196</name>
    <name evidence="2" type="ORF">Dwil_GK22196</name>
</gene>
<sequence length="315" mass="35719">MCFLGILTRFLILINGTLWPAFRTYRSLSKDGVEEYRSWSKYWIVYALLICLEYVMDFFCSWMPLYNPSKFLLVLGMVVAAPQASVWVYDAIVGPLLSTRQQQIDNFLLNGRERIINDCLGIGLQLIARSREVMVPVLSLLWSKTKATLSWNAENGKVAAGVEQSEPEAALAPIHGGSLYSSLSNSELSFSDSGSNIEFDQDEVEVNASVAKTQLQEPMLVKPRPSLVDLAKKSMDMNASKRRSQRKQLRLVRKSLIQAVAENPELEMKFNPDDEFEQQLNDATMEDTPMENRAQLRKRVITKIRHMNASRNSMA</sequence>
<evidence type="ECO:0000313" key="2">
    <source>
        <dbReference type="EMBL" id="EDW77122.1"/>
    </source>
</evidence>